<dbReference type="RefSeq" id="WP_237240703.1">
    <property type="nucleotide sequence ID" value="NZ_JAKKDU010000018.1"/>
</dbReference>
<dbReference type="Pfam" id="PF14100">
    <property type="entry name" value="DUF6807"/>
    <property type="match status" value="1"/>
</dbReference>
<accession>A0AAE3EPP0</accession>
<dbReference type="InterPro" id="IPR029475">
    <property type="entry name" value="DUF6807"/>
</dbReference>
<evidence type="ECO:0000313" key="2">
    <source>
        <dbReference type="Proteomes" id="UP001199795"/>
    </source>
</evidence>
<sequence length="420" mass="48200">MKLYLLFLILINTLFSCTEDLIHLKVDTGAYDRLDCPVFLDYSILNQKESIENLQLVEIINSDFINTPSQINKQTKKLWFVLNGFTPKETSRKFALVSKSKQDNNTPIKILKKDGGLLLTSNGNPILNYQFEIKNPPEGVDEKYKKSGFIHPVYSPEGEVLTRIQPPDHYHHYGIWGPWTKTHIEGRFVDFWNIGDGLGTVLFKDFLNETQGDVYSSFTALQEHIDFGAEEKNRIALNEELEIKAWNISTKKKSWLIDYTTKIKSPLDLGILFDAYRYGGGIGFRATEKWHKDNASVLTSEGKDRLSADGTSAKWAIIEGESETKEGRSGILFMGYPDNKEFPEPMRVWPINSNGGRGDMFFEFCPIRHIEWKIESKKEYSLNYRMLIFDGEMTAEQAEIHWQGFANPPKATIISKQLNK</sequence>
<comment type="caution">
    <text evidence="1">The sequence shown here is derived from an EMBL/GenBank/DDBJ whole genome shotgun (WGS) entry which is preliminary data.</text>
</comment>
<name>A0AAE3EPP0_9FLAO</name>
<dbReference type="AlphaFoldDB" id="A0AAE3EPP0"/>
<evidence type="ECO:0000313" key="1">
    <source>
        <dbReference type="EMBL" id="MCF7569371.1"/>
    </source>
</evidence>
<protein>
    <submittedName>
        <fullName evidence="1">PmoA family protein</fullName>
    </submittedName>
</protein>
<proteinExistence type="predicted"/>
<dbReference type="PROSITE" id="PS51257">
    <property type="entry name" value="PROKAR_LIPOPROTEIN"/>
    <property type="match status" value="1"/>
</dbReference>
<gene>
    <name evidence="1" type="ORF">L3X37_13535</name>
</gene>
<organism evidence="1 2">
    <name type="scientific">Wocania arenilitoris</name>
    <dbReference type="NCBI Taxonomy" id="2044858"/>
    <lineage>
        <taxon>Bacteria</taxon>
        <taxon>Pseudomonadati</taxon>
        <taxon>Bacteroidota</taxon>
        <taxon>Flavobacteriia</taxon>
        <taxon>Flavobacteriales</taxon>
        <taxon>Flavobacteriaceae</taxon>
        <taxon>Wocania</taxon>
    </lineage>
</organism>
<reference evidence="1" key="1">
    <citation type="submission" date="2022-01" db="EMBL/GenBank/DDBJ databases">
        <title>Draft genome sequence of Sabulilitoribacter arenilitoris KCTC 52401.</title>
        <authorList>
            <person name="Oh J.-S."/>
        </authorList>
    </citation>
    <scope>NUCLEOTIDE SEQUENCE</scope>
    <source>
        <strain evidence="1">HMF6543</strain>
    </source>
</reference>
<dbReference type="EMBL" id="JAKKDU010000018">
    <property type="protein sequence ID" value="MCF7569371.1"/>
    <property type="molecule type" value="Genomic_DNA"/>
</dbReference>
<keyword evidence="2" id="KW-1185">Reference proteome</keyword>
<dbReference type="Proteomes" id="UP001199795">
    <property type="component" value="Unassembled WGS sequence"/>
</dbReference>